<dbReference type="InterPro" id="IPR037478">
    <property type="entry name" value="YwkD-like_dom"/>
</dbReference>
<dbReference type="Gene3D" id="3.10.180.10">
    <property type="entry name" value="2,3-Dihydroxybiphenyl 1,2-Dioxygenase, domain 1"/>
    <property type="match status" value="1"/>
</dbReference>
<dbReference type="SUPFAM" id="SSF54593">
    <property type="entry name" value="Glyoxalase/Bleomycin resistance protein/Dihydroxybiphenyl dioxygenase"/>
    <property type="match status" value="1"/>
</dbReference>
<reference evidence="4" key="3">
    <citation type="submission" date="2022-07" db="EMBL/GenBank/DDBJ databases">
        <title>Sequence of Pasteurella multocoda 17BRD-035.</title>
        <authorList>
            <person name="Roy Chowdhury P."/>
            <person name="Alhamami T."/>
            <person name="Trott D.J."/>
            <person name="Djordvevic S.P."/>
        </authorList>
    </citation>
    <scope>NUCLEOTIDE SEQUENCE</scope>
    <source>
        <strain evidence="4">17BRD-035</strain>
    </source>
</reference>
<dbReference type="Proteomes" id="UP000540079">
    <property type="component" value="Unassembled WGS sequence"/>
</dbReference>
<dbReference type="CDD" id="cd08352">
    <property type="entry name" value="VOC_Bs_YwkD_like"/>
    <property type="match status" value="1"/>
</dbReference>
<feature type="domain" description="VOC" evidence="2">
    <location>
        <begin position="11"/>
        <end position="134"/>
    </location>
</feature>
<comment type="caution">
    <text evidence="5">The sequence shown here is derived from an EMBL/GenBank/DDBJ whole genome shotgun (WGS) entry which is preliminary data.</text>
</comment>
<dbReference type="RefSeq" id="WP_005753269.1">
    <property type="nucleotide sequence ID" value="NZ_AP025519.1"/>
</dbReference>
<dbReference type="Pfam" id="PF00903">
    <property type="entry name" value="Glyoxalase"/>
    <property type="match status" value="1"/>
</dbReference>
<proteinExistence type="predicted"/>
<gene>
    <name evidence="5" type="ORF">C2800_00425</name>
    <name evidence="3" type="ORF">NM948_06370</name>
    <name evidence="4" type="ORF">NQF69_03545</name>
</gene>
<dbReference type="EMBL" id="JANIEN010000002">
    <property type="protein sequence ID" value="MDT3451846.1"/>
    <property type="molecule type" value="Genomic_DNA"/>
</dbReference>
<reference evidence="3" key="2">
    <citation type="submission" date="2022-07" db="EMBL/GenBank/DDBJ databases">
        <title>Genome-based characterization of novel serogroup A variants of Pasteurella multocida.</title>
        <authorList>
            <person name="Prajapati A."/>
            <person name="Yogisharadhya R."/>
            <person name="Mohanty N."/>
            <person name="Chanda M."/>
            <person name="Mendem S.K."/>
            <person name="Siddaramappa S."/>
            <person name="Shivachandra S.B."/>
        </authorList>
    </citation>
    <scope>NUCLEOTIDE SEQUENCE</scope>
    <source>
        <strain evidence="3">NIVEDIPm19</strain>
    </source>
</reference>
<accession>A0A1D2NV35</accession>
<dbReference type="EMBL" id="PPVL01000001">
    <property type="protein sequence ID" value="NNI77904.1"/>
    <property type="molecule type" value="Genomic_DNA"/>
</dbReference>
<dbReference type="InterPro" id="IPR004360">
    <property type="entry name" value="Glyas_Fos-R_dOase_dom"/>
</dbReference>
<dbReference type="AlphaFoldDB" id="A0A1D2NV35"/>
<evidence type="ECO:0000313" key="3">
    <source>
        <dbReference type="EMBL" id="MDA5623170.1"/>
    </source>
</evidence>
<dbReference type="InterPro" id="IPR029068">
    <property type="entry name" value="Glyas_Bleomycin-R_OHBP_Dase"/>
</dbReference>
<evidence type="ECO:0000313" key="6">
    <source>
        <dbReference type="Proteomes" id="UP000540079"/>
    </source>
</evidence>
<reference evidence="5 6" key="1">
    <citation type="journal article" date="2018" name="Front. Microbiol.">
        <title>Genetic and Phylogenetic Characteristics of Pasteurella multocida Isolates From Different Host Species.</title>
        <authorList>
            <person name="Peng Z."/>
            <person name="Liang W."/>
            <person name="Wang F."/>
            <person name="Xu Z."/>
            <person name="Xie Z."/>
            <person name="Lian Z."/>
            <person name="Hua L."/>
            <person name="Zhou R."/>
            <person name="Chen H."/>
            <person name="Wu B."/>
        </authorList>
    </citation>
    <scope>NUCLEOTIDE SEQUENCE [LARGE SCALE GENOMIC DNA]</scope>
    <source>
        <strain evidence="5 6">HNA06</strain>
    </source>
</reference>
<dbReference type="Proteomes" id="UP001182304">
    <property type="component" value="Unassembled WGS sequence"/>
</dbReference>
<dbReference type="EMBL" id="JANJHC010000011">
    <property type="protein sequence ID" value="MDA5623170.1"/>
    <property type="molecule type" value="Genomic_DNA"/>
</dbReference>
<protein>
    <submittedName>
        <fullName evidence="5">VOC family protein</fullName>
    </submittedName>
</protein>
<sequence>MGSEITLSIVGFHHVAIIASDYLKSKDFYTTILGTEIIHETYRSERNSYKLDLRCRDGSQIELFSFPDSPTRLTYPEACGLRHLAFRVEQLDRFIDFLRDKHIECEPVRVDPITGKRFTFLRDPDDLPLELYEM</sequence>
<evidence type="ECO:0000313" key="5">
    <source>
        <dbReference type="EMBL" id="NNI77904.1"/>
    </source>
</evidence>
<dbReference type="InterPro" id="IPR051332">
    <property type="entry name" value="Fosfomycin_Res_Enzymes"/>
</dbReference>
<evidence type="ECO:0000259" key="2">
    <source>
        <dbReference type="PROSITE" id="PS51819"/>
    </source>
</evidence>
<dbReference type="Proteomes" id="UP001145481">
    <property type="component" value="Unassembled WGS sequence"/>
</dbReference>
<dbReference type="PANTHER" id="PTHR36113:SF6">
    <property type="entry name" value="FOSFOMYCIN RESISTANCE PROTEIN FOSX"/>
    <property type="match status" value="1"/>
</dbReference>
<keyword evidence="1" id="KW-0479">Metal-binding</keyword>
<evidence type="ECO:0000256" key="1">
    <source>
        <dbReference type="ARBA" id="ARBA00022723"/>
    </source>
</evidence>
<dbReference type="InterPro" id="IPR037523">
    <property type="entry name" value="VOC_core"/>
</dbReference>
<dbReference type="PROSITE" id="PS51819">
    <property type="entry name" value="VOC"/>
    <property type="match status" value="1"/>
</dbReference>
<organism evidence="5 6">
    <name type="scientific">Pasteurella multocida</name>
    <dbReference type="NCBI Taxonomy" id="747"/>
    <lineage>
        <taxon>Bacteria</taxon>
        <taxon>Pseudomonadati</taxon>
        <taxon>Pseudomonadota</taxon>
        <taxon>Gammaproteobacteria</taxon>
        <taxon>Pasteurellales</taxon>
        <taxon>Pasteurellaceae</taxon>
        <taxon>Pasteurella</taxon>
    </lineage>
</organism>
<evidence type="ECO:0000313" key="4">
    <source>
        <dbReference type="EMBL" id="MDT3451846.1"/>
    </source>
</evidence>
<dbReference type="PANTHER" id="PTHR36113">
    <property type="entry name" value="LYASE, PUTATIVE-RELATED-RELATED"/>
    <property type="match status" value="1"/>
</dbReference>
<dbReference type="GO" id="GO:0046872">
    <property type="term" value="F:metal ion binding"/>
    <property type="evidence" value="ECO:0007669"/>
    <property type="project" value="UniProtKB-KW"/>
</dbReference>
<dbReference type="NCBIfam" id="NF008551">
    <property type="entry name" value="PRK11478.1"/>
    <property type="match status" value="1"/>
</dbReference>
<name>A0A1D2NV35_PASMD</name>